<evidence type="ECO:0000256" key="3">
    <source>
        <dbReference type="PROSITE-ProRule" id="PRU00023"/>
    </source>
</evidence>
<dbReference type="Pfam" id="PF13637">
    <property type="entry name" value="Ank_4"/>
    <property type="match status" value="1"/>
</dbReference>
<proteinExistence type="inferred from homology"/>
<dbReference type="InterPro" id="IPR002110">
    <property type="entry name" value="Ankyrin_rpt"/>
</dbReference>
<dbReference type="PANTHER" id="PTHR24171:SF8">
    <property type="entry name" value="BRCA1-ASSOCIATED RING DOMAIN PROTEIN 1"/>
    <property type="match status" value="1"/>
</dbReference>
<feature type="compositionally biased region" description="Polar residues" evidence="5">
    <location>
        <begin position="364"/>
        <end position="379"/>
    </location>
</feature>
<dbReference type="InterPro" id="IPR036770">
    <property type="entry name" value="Ankyrin_rpt-contain_sf"/>
</dbReference>
<name>A0A9P6QEE5_9FUNG</name>
<accession>A0A9P6QEE5</accession>
<evidence type="ECO:0000256" key="1">
    <source>
        <dbReference type="ARBA" id="ARBA00022737"/>
    </source>
</evidence>
<keyword evidence="2 3" id="KW-0040">ANK repeat</keyword>
<keyword evidence="4" id="KW-0547">Nucleotide-binding</keyword>
<dbReference type="GO" id="GO:0004842">
    <property type="term" value="F:ubiquitin-protein transferase activity"/>
    <property type="evidence" value="ECO:0007669"/>
    <property type="project" value="TreeGrafter"/>
</dbReference>
<dbReference type="PROSITE" id="PS51719">
    <property type="entry name" value="G_SEPTIN"/>
    <property type="match status" value="1"/>
</dbReference>
<dbReference type="SMART" id="SM00248">
    <property type="entry name" value="ANK"/>
    <property type="match status" value="3"/>
</dbReference>
<evidence type="ECO:0000313" key="8">
    <source>
        <dbReference type="Proteomes" id="UP000726737"/>
    </source>
</evidence>
<feature type="region of interest" description="Disordered" evidence="5">
    <location>
        <begin position="789"/>
        <end position="871"/>
    </location>
</feature>
<feature type="region of interest" description="Disordered" evidence="5">
    <location>
        <begin position="427"/>
        <end position="446"/>
    </location>
</feature>
<comment type="similarity">
    <text evidence="4">Belongs to the TRAFAC class TrmE-Era-EngA-EngB-Septin-like GTPase superfamily. Septin GTPase family.</text>
</comment>
<feature type="repeat" description="ANK" evidence="3">
    <location>
        <begin position="633"/>
        <end position="667"/>
    </location>
</feature>
<dbReference type="SUPFAM" id="SSF48403">
    <property type="entry name" value="Ankyrin repeat"/>
    <property type="match status" value="1"/>
</dbReference>
<feature type="region of interest" description="Disordered" evidence="5">
    <location>
        <begin position="362"/>
        <end position="396"/>
    </location>
</feature>
<feature type="repeat" description="ANK" evidence="3">
    <location>
        <begin position="668"/>
        <end position="701"/>
    </location>
</feature>
<feature type="compositionally biased region" description="Polar residues" evidence="5">
    <location>
        <begin position="816"/>
        <end position="825"/>
    </location>
</feature>
<dbReference type="InterPro" id="IPR030379">
    <property type="entry name" value="G_SEPTIN_dom"/>
</dbReference>
<dbReference type="PROSITE" id="PS50088">
    <property type="entry name" value="ANK_REPEAT"/>
    <property type="match status" value="2"/>
</dbReference>
<evidence type="ECO:0000256" key="4">
    <source>
        <dbReference type="RuleBase" id="RU004560"/>
    </source>
</evidence>
<dbReference type="InterPro" id="IPR027417">
    <property type="entry name" value="P-loop_NTPase"/>
</dbReference>
<keyword evidence="8" id="KW-1185">Reference proteome</keyword>
<evidence type="ECO:0000259" key="6">
    <source>
        <dbReference type="PROSITE" id="PS51719"/>
    </source>
</evidence>
<feature type="domain" description="Septin-type G" evidence="6">
    <location>
        <begin position="19"/>
        <end position="325"/>
    </location>
</feature>
<evidence type="ECO:0000256" key="5">
    <source>
        <dbReference type="SAM" id="MobiDB-lite"/>
    </source>
</evidence>
<dbReference type="Gene3D" id="1.25.40.20">
    <property type="entry name" value="Ankyrin repeat-containing domain"/>
    <property type="match status" value="1"/>
</dbReference>
<dbReference type="PANTHER" id="PTHR24171">
    <property type="entry name" value="ANKYRIN REPEAT DOMAIN-CONTAINING PROTEIN 39-RELATED"/>
    <property type="match status" value="1"/>
</dbReference>
<dbReference type="GO" id="GO:0005525">
    <property type="term" value="F:GTP binding"/>
    <property type="evidence" value="ECO:0007669"/>
    <property type="project" value="UniProtKB-KW"/>
</dbReference>
<comment type="caution">
    <text evidence="7">The sequence shown here is derived from an EMBL/GenBank/DDBJ whole genome shotgun (WGS) entry which is preliminary data.</text>
</comment>
<keyword evidence="4" id="KW-0342">GTP-binding</keyword>
<sequence length="871" mass="94896">MVADNICKASKDIEQTTSSGASLRFLLLGDVGVGKSTFIDTFISTLSNVQSREELEEYIPASLAPSSDTPAIRLSTVQVKTAPILQQSKHDSSANDPMGLMPPKVEVPARDISFITIPGYSSTANPSKILSMTDDYVNHHLHAATSIFTPTISSAQLAWFLISGSDTHSLPTSAFYFVLYELKPVDILYMKLIHERVNLVPVLTKADTLSPRELWVLKKRMIRQLKLNGIQYYTYGADTKTVEKMTEQRQWGSAPFVISTRRGQDGQLFESELRHLVRMCLYERFRHSQEDAARKVIAWRKMYGQLETASVSPAEKIWNRRSMLPGSTGVAPPVPKSARPPMSAELVNPYVVESEPRFTPPLPQSQVNSPASIHSTQANYLPPPPPVGTSGGTTVAHTNPAPSIYAVPGAGSTVLISPPPLVTSPGSTYVPSTSYSPPLRSTSSDSVSASQTRLALIQQATGMAVDTSTRPNEIMDENNTNTVQTQAQGSFMSQYVAPPANTVINGPVSPNLEAAALHHGTGVKVEVPNSGSTYHPSFVEGANDRSTQQRFQQQQRQHSSFILPTGYQSSGAFFIPTTDLYQTSVLSKAGGTNTMGDHGEVLPDIWEAAELGDLATVQRHLTNGAQPDQRNNSRSTLLHRTAWQGTKPYAIMHLLISFGANVNLTNENGNTVLQNVLMKHDDPALIKLLLDSGAETTIPNKEGMNTLEVAALFNKIESAKYLLENDLASSEPESILNALHRARSPDKKAMKVLLKSWQGKDSERKRMELVERLQGTVSKGDHLNRSLSQLQNQSQSQITDGTSEHSFETSKGGDGNPSSAASSIHQEGYEPGHTSSPSTTSSNQGKHMSRFNLKTMRAAAPSMGNIFNRKP</sequence>
<dbReference type="OrthoDB" id="341259at2759"/>
<dbReference type="AlphaFoldDB" id="A0A9P6QEE5"/>
<dbReference type="EMBL" id="JAAAJA010000023">
    <property type="protein sequence ID" value="KAG0266032.1"/>
    <property type="molecule type" value="Genomic_DNA"/>
</dbReference>
<keyword evidence="1" id="KW-0677">Repeat</keyword>
<dbReference type="SUPFAM" id="SSF52540">
    <property type="entry name" value="P-loop containing nucleoside triphosphate hydrolases"/>
    <property type="match status" value="1"/>
</dbReference>
<gene>
    <name evidence="7" type="primary">SEPT14</name>
    <name evidence="7" type="ORF">BG011_003470</name>
</gene>
<dbReference type="Gene3D" id="3.40.50.300">
    <property type="entry name" value="P-loop containing nucleotide triphosphate hydrolases"/>
    <property type="match status" value="1"/>
</dbReference>
<dbReference type="Proteomes" id="UP000726737">
    <property type="component" value="Unassembled WGS sequence"/>
</dbReference>
<dbReference type="Pfam" id="PF00735">
    <property type="entry name" value="Septin"/>
    <property type="match status" value="1"/>
</dbReference>
<protein>
    <submittedName>
        <fullName evidence="7">Septin-14</fullName>
    </submittedName>
</protein>
<reference evidence="7" key="1">
    <citation type="journal article" date="2020" name="Fungal Divers.">
        <title>Resolving the Mortierellaceae phylogeny through synthesis of multi-gene phylogenetics and phylogenomics.</title>
        <authorList>
            <person name="Vandepol N."/>
            <person name="Liber J."/>
            <person name="Desiro A."/>
            <person name="Na H."/>
            <person name="Kennedy M."/>
            <person name="Barry K."/>
            <person name="Grigoriev I.V."/>
            <person name="Miller A.N."/>
            <person name="O'Donnell K."/>
            <person name="Stajich J.E."/>
            <person name="Bonito G."/>
        </authorList>
    </citation>
    <scope>NUCLEOTIDE SEQUENCE</scope>
    <source>
        <strain evidence="7">KOD948</strain>
    </source>
</reference>
<evidence type="ECO:0000256" key="2">
    <source>
        <dbReference type="ARBA" id="ARBA00023043"/>
    </source>
</evidence>
<evidence type="ECO:0000313" key="7">
    <source>
        <dbReference type="EMBL" id="KAG0266032.1"/>
    </source>
</evidence>
<organism evidence="7 8">
    <name type="scientific">Mortierella polycephala</name>
    <dbReference type="NCBI Taxonomy" id="41804"/>
    <lineage>
        <taxon>Eukaryota</taxon>
        <taxon>Fungi</taxon>
        <taxon>Fungi incertae sedis</taxon>
        <taxon>Mucoromycota</taxon>
        <taxon>Mortierellomycotina</taxon>
        <taxon>Mortierellomycetes</taxon>
        <taxon>Mortierellales</taxon>
        <taxon>Mortierellaceae</taxon>
        <taxon>Mortierella</taxon>
    </lineage>
</organism>
<dbReference type="GO" id="GO:0085020">
    <property type="term" value="P:protein K6-linked ubiquitination"/>
    <property type="evidence" value="ECO:0007669"/>
    <property type="project" value="TreeGrafter"/>
</dbReference>